<organism evidence="1 2">
    <name type="scientific">Xanthomonas phage Elanor</name>
    <dbReference type="NCBI Taxonomy" id="2939127"/>
    <lineage>
        <taxon>Viruses</taxon>
        <taxon>Duplodnaviria</taxon>
        <taxon>Heunggongvirae</taxon>
        <taxon>Uroviricota</taxon>
        <taxon>Caudoviricetes</taxon>
        <taxon>Mesyanzhinovviridae</taxon>
        <taxon>Bradleyvirinae</taxon>
        <taxon>Elanorvirus</taxon>
        <taxon>Elanorvirus elanor</taxon>
    </lineage>
</organism>
<protein>
    <submittedName>
        <fullName evidence="1">Uncharacterized protein</fullName>
    </submittedName>
</protein>
<dbReference type="EMBL" id="ON189045">
    <property type="protein sequence ID" value="URA07041.1"/>
    <property type="molecule type" value="Genomic_DNA"/>
</dbReference>
<evidence type="ECO:0000313" key="2">
    <source>
        <dbReference type="Proteomes" id="UP001056585"/>
    </source>
</evidence>
<proteinExistence type="predicted"/>
<accession>A0A9E7E1A5</accession>
<sequence length="83" mass="9729">MTRILVIGNDPLSILDLMQAIRWLDMAVEVTTPVVYPPPPMPVVFQETRFIRDFHGDWAEPTTNERIRLGKGEKRRLKKQRGW</sequence>
<dbReference type="Proteomes" id="UP001056585">
    <property type="component" value="Segment"/>
</dbReference>
<reference evidence="1" key="1">
    <citation type="journal article" date="2022" name="Viruses">
        <title>Isolation of novel Xanthomonas phages for the plant pathogens X. translucens and X. campestris.</title>
        <authorList>
            <person name="Erdrich S.H."/>
            <person name="Sharma V."/>
            <person name="Schurr U."/>
            <person name="Arsova B."/>
            <person name="Frunzke J."/>
        </authorList>
    </citation>
    <scope>NUCLEOTIDE SEQUENCE</scope>
</reference>
<evidence type="ECO:0000313" key="1">
    <source>
        <dbReference type="EMBL" id="URA07041.1"/>
    </source>
</evidence>
<gene>
    <name evidence="1" type="ORF">Elanor_BL40073</name>
</gene>
<keyword evidence="2" id="KW-1185">Reference proteome</keyword>
<name>A0A9E7E1A5_9CAUD</name>